<organism evidence="2 3">
    <name type="scientific">Phanerochaete sordida</name>
    <dbReference type="NCBI Taxonomy" id="48140"/>
    <lineage>
        <taxon>Eukaryota</taxon>
        <taxon>Fungi</taxon>
        <taxon>Dikarya</taxon>
        <taxon>Basidiomycota</taxon>
        <taxon>Agaricomycotina</taxon>
        <taxon>Agaricomycetes</taxon>
        <taxon>Polyporales</taxon>
        <taxon>Phanerochaetaceae</taxon>
        <taxon>Phanerochaete</taxon>
    </lineage>
</organism>
<keyword evidence="3" id="KW-1185">Reference proteome</keyword>
<keyword evidence="1" id="KW-0175">Coiled coil</keyword>
<feature type="coiled-coil region" evidence="1">
    <location>
        <begin position="18"/>
        <end position="52"/>
    </location>
</feature>
<dbReference type="EMBL" id="BPQB01000008">
    <property type="protein sequence ID" value="GJE88119.1"/>
    <property type="molecule type" value="Genomic_DNA"/>
</dbReference>
<proteinExistence type="predicted"/>
<gene>
    <name evidence="2" type="ORF">PsYK624_042020</name>
</gene>
<sequence>MSLLHASSAADLQAILAYQEHQLRLHHQENEAVALETECAAAAEELQEAHAAFAETMQGGVPAEDMYAARTAWLRAKERFLAVRARAADAPANTLQEAIERACAEDPQFRVQFEGLDPRAAREAIRVSQAAAAAELEAQIRSLERGARM</sequence>
<reference evidence="2 3" key="1">
    <citation type="submission" date="2021-08" db="EMBL/GenBank/DDBJ databases">
        <title>Draft Genome Sequence of Phanerochaete sordida strain YK-624.</title>
        <authorList>
            <person name="Mori T."/>
            <person name="Dohra H."/>
            <person name="Suzuki T."/>
            <person name="Kawagishi H."/>
            <person name="Hirai H."/>
        </authorList>
    </citation>
    <scope>NUCLEOTIDE SEQUENCE [LARGE SCALE GENOMIC DNA]</scope>
    <source>
        <strain evidence="2 3">YK-624</strain>
    </source>
</reference>
<evidence type="ECO:0000256" key="1">
    <source>
        <dbReference type="SAM" id="Coils"/>
    </source>
</evidence>
<evidence type="ECO:0000313" key="3">
    <source>
        <dbReference type="Proteomes" id="UP000703269"/>
    </source>
</evidence>
<accession>A0A9P3LB24</accession>
<dbReference type="Proteomes" id="UP000703269">
    <property type="component" value="Unassembled WGS sequence"/>
</dbReference>
<dbReference type="AlphaFoldDB" id="A0A9P3LB24"/>
<protein>
    <submittedName>
        <fullName evidence="2">Uncharacterized protein</fullName>
    </submittedName>
</protein>
<name>A0A9P3LB24_9APHY</name>
<comment type="caution">
    <text evidence="2">The sequence shown here is derived from an EMBL/GenBank/DDBJ whole genome shotgun (WGS) entry which is preliminary data.</text>
</comment>
<evidence type="ECO:0000313" key="2">
    <source>
        <dbReference type="EMBL" id="GJE88119.1"/>
    </source>
</evidence>